<keyword evidence="2" id="KW-1185">Reference proteome</keyword>
<dbReference type="EMBL" id="VDMD01000105">
    <property type="protein sequence ID" value="TRM55653.1"/>
    <property type="molecule type" value="Genomic_DNA"/>
</dbReference>
<reference evidence="1 2" key="1">
    <citation type="journal article" date="2019" name="New Phytol.">
        <title>Comparative genomics reveals unique wood-decay strategies and fruiting body development in the Schizophyllaceae.</title>
        <authorList>
            <person name="Almasi E."/>
            <person name="Sahu N."/>
            <person name="Krizsan K."/>
            <person name="Balint B."/>
            <person name="Kovacs G.M."/>
            <person name="Kiss B."/>
            <person name="Cseklye J."/>
            <person name="Drula E."/>
            <person name="Henrissat B."/>
            <person name="Nagy I."/>
            <person name="Chovatia M."/>
            <person name="Adam C."/>
            <person name="LaButti K."/>
            <person name="Lipzen A."/>
            <person name="Riley R."/>
            <person name="Grigoriev I.V."/>
            <person name="Nagy L.G."/>
        </authorList>
    </citation>
    <scope>NUCLEOTIDE SEQUENCE [LARGE SCALE GENOMIC DNA]</scope>
    <source>
        <strain evidence="1 2">NL-1724</strain>
    </source>
</reference>
<evidence type="ECO:0000313" key="2">
    <source>
        <dbReference type="Proteomes" id="UP000320762"/>
    </source>
</evidence>
<evidence type="ECO:0000313" key="1">
    <source>
        <dbReference type="EMBL" id="TRM55653.1"/>
    </source>
</evidence>
<proteinExistence type="predicted"/>
<name>A0A550BSZ5_9AGAR</name>
<protein>
    <submittedName>
        <fullName evidence="1">Uncharacterized protein</fullName>
    </submittedName>
</protein>
<accession>A0A550BSZ5</accession>
<dbReference type="AlphaFoldDB" id="A0A550BSZ5"/>
<comment type="caution">
    <text evidence="1">The sequence shown here is derived from an EMBL/GenBank/DDBJ whole genome shotgun (WGS) entry which is preliminary data.</text>
</comment>
<dbReference type="Proteomes" id="UP000320762">
    <property type="component" value="Unassembled WGS sequence"/>
</dbReference>
<gene>
    <name evidence="1" type="ORF">BD626DRAFT_523532</name>
</gene>
<sequence length="58" mass="6291">MIAAGLGTAQSPYRPGVLVHERLPRGTVLLHSLDRRLDALKHTAVPPPRLARRLTSAS</sequence>
<organism evidence="1 2">
    <name type="scientific">Schizophyllum amplum</name>
    <dbReference type="NCBI Taxonomy" id="97359"/>
    <lineage>
        <taxon>Eukaryota</taxon>
        <taxon>Fungi</taxon>
        <taxon>Dikarya</taxon>
        <taxon>Basidiomycota</taxon>
        <taxon>Agaricomycotina</taxon>
        <taxon>Agaricomycetes</taxon>
        <taxon>Agaricomycetidae</taxon>
        <taxon>Agaricales</taxon>
        <taxon>Schizophyllaceae</taxon>
        <taxon>Schizophyllum</taxon>
    </lineage>
</organism>